<organism evidence="3">
    <name type="scientific">Melampsora larici-populina (strain 98AG31 / pathotype 3-4-7)</name>
    <name type="common">Poplar leaf rust fungus</name>
    <dbReference type="NCBI Taxonomy" id="747676"/>
    <lineage>
        <taxon>Eukaryota</taxon>
        <taxon>Fungi</taxon>
        <taxon>Dikarya</taxon>
        <taxon>Basidiomycota</taxon>
        <taxon>Pucciniomycotina</taxon>
        <taxon>Pucciniomycetes</taxon>
        <taxon>Pucciniales</taxon>
        <taxon>Melampsoraceae</taxon>
        <taxon>Melampsora</taxon>
    </lineage>
</organism>
<dbReference type="RefSeq" id="XP_007417836.1">
    <property type="nucleotide sequence ID" value="XM_007417774.1"/>
</dbReference>
<keyword evidence="3" id="KW-1185">Reference proteome</keyword>
<gene>
    <name evidence="2" type="ORF">MELLADRAFT_95049</name>
</gene>
<dbReference type="GeneID" id="18937111"/>
<dbReference type="HOGENOM" id="CLU_1875889_0_0_1"/>
<keyword evidence="1" id="KW-0472">Membrane</keyword>
<dbReference type="Proteomes" id="UP000001072">
    <property type="component" value="Unassembled WGS sequence"/>
</dbReference>
<keyword evidence="1" id="KW-0812">Transmembrane</keyword>
<evidence type="ECO:0000256" key="1">
    <source>
        <dbReference type="SAM" id="Phobius"/>
    </source>
</evidence>
<dbReference type="EMBL" id="GL883167">
    <property type="protein sequence ID" value="EGF98914.1"/>
    <property type="molecule type" value="Genomic_DNA"/>
</dbReference>
<feature type="transmembrane region" description="Helical" evidence="1">
    <location>
        <begin position="96"/>
        <end position="129"/>
    </location>
</feature>
<feature type="transmembrane region" description="Helical" evidence="1">
    <location>
        <begin position="60"/>
        <end position="84"/>
    </location>
</feature>
<dbReference type="InParanoid" id="F4S8X6"/>
<proteinExistence type="predicted"/>
<dbReference type="eggNOG" id="ENOG502SXJJ">
    <property type="taxonomic scope" value="Eukaryota"/>
</dbReference>
<sequence length="136" mass="15145">MAPTLYFGLLGSCYQQNKSSSLECTKLSFPADYTTTISRAGSIVNSEHLQISMPDLPPVFGVWALISLLGSFCHLIGSLPFYFFNQLNHLRFLSKPFFSASLWILGIGWAFGFSAVLSLACFDLVMNILDSHLYLF</sequence>
<dbReference type="KEGG" id="mlr:MELLADRAFT_95049"/>
<evidence type="ECO:0000313" key="3">
    <source>
        <dbReference type="Proteomes" id="UP000001072"/>
    </source>
</evidence>
<reference evidence="3" key="1">
    <citation type="journal article" date="2011" name="Proc. Natl. Acad. Sci. U.S.A.">
        <title>Obligate biotrophy features unraveled by the genomic analysis of rust fungi.</title>
        <authorList>
            <person name="Duplessis S."/>
            <person name="Cuomo C.A."/>
            <person name="Lin Y.-C."/>
            <person name="Aerts A."/>
            <person name="Tisserant E."/>
            <person name="Veneault-Fourrey C."/>
            <person name="Joly D.L."/>
            <person name="Hacquard S."/>
            <person name="Amselem J."/>
            <person name="Cantarel B.L."/>
            <person name="Chiu R."/>
            <person name="Coutinho P.M."/>
            <person name="Feau N."/>
            <person name="Field M."/>
            <person name="Frey P."/>
            <person name="Gelhaye E."/>
            <person name="Goldberg J."/>
            <person name="Grabherr M.G."/>
            <person name="Kodira C.D."/>
            <person name="Kohler A."/>
            <person name="Kuees U."/>
            <person name="Lindquist E.A."/>
            <person name="Lucas S.M."/>
            <person name="Mago R."/>
            <person name="Mauceli E."/>
            <person name="Morin E."/>
            <person name="Murat C."/>
            <person name="Pangilinan J.L."/>
            <person name="Park R."/>
            <person name="Pearson M."/>
            <person name="Quesneville H."/>
            <person name="Rouhier N."/>
            <person name="Sakthikumar S."/>
            <person name="Salamov A.A."/>
            <person name="Schmutz J."/>
            <person name="Selles B."/>
            <person name="Shapiro H."/>
            <person name="Tanguay P."/>
            <person name="Tuskan G.A."/>
            <person name="Henrissat B."/>
            <person name="Van de Peer Y."/>
            <person name="Rouze P."/>
            <person name="Ellis J.G."/>
            <person name="Dodds P.N."/>
            <person name="Schein J.E."/>
            <person name="Zhong S."/>
            <person name="Hamelin R.C."/>
            <person name="Grigoriev I.V."/>
            <person name="Szabo L.J."/>
            <person name="Martin F."/>
        </authorList>
    </citation>
    <scope>NUCLEOTIDE SEQUENCE [LARGE SCALE GENOMIC DNA]</scope>
    <source>
        <strain evidence="3">98AG31 / pathotype 3-4-7</strain>
    </source>
</reference>
<name>F4S8X6_MELLP</name>
<accession>F4S8X6</accession>
<dbReference type="OrthoDB" id="2495287at2759"/>
<dbReference type="AlphaFoldDB" id="F4S8X6"/>
<dbReference type="VEuPathDB" id="FungiDB:MELLADRAFT_95049"/>
<evidence type="ECO:0000313" key="2">
    <source>
        <dbReference type="EMBL" id="EGF98914.1"/>
    </source>
</evidence>
<protein>
    <submittedName>
        <fullName evidence="2">Uncharacterized protein</fullName>
    </submittedName>
</protein>
<keyword evidence="1" id="KW-1133">Transmembrane helix</keyword>